<name>A0A5K7SE95_9BACT</name>
<gene>
    <name evidence="2" type="ORF">AQPE_4086</name>
</gene>
<keyword evidence="3" id="KW-1185">Reference proteome</keyword>
<protein>
    <recommendedName>
        <fullName evidence="4">TRASH transcription regulator C-terminal archaeal domain-containing protein</fullName>
    </recommendedName>
</protein>
<evidence type="ECO:0000313" key="3">
    <source>
        <dbReference type="Proteomes" id="UP001193389"/>
    </source>
</evidence>
<keyword evidence="1" id="KW-0812">Transmembrane</keyword>
<evidence type="ECO:0008006" key="4">
    <source>
        <dbReference type="Google" id="ProtNLM"/>
    </source>
</evidence>
<reference evidence="2" key="1">
    <citation type="journal article" date="2020" name="Int. J. Syst. Evol. Microbiol.">
        <title>Aquipluma nitroreducens gen. nov. sp. nov., a novel facultatively anaerobic bacterium isolated from a freshwater lake.</title>
        <authorList>
            <person name="Watanabe M."/>
            <person name="Kojima H."/>
            <person name="Fukui M."/>
        </authorList>
    </citation>
    <scope>NUCLEOTIDE SEQUENCE</scope>
    <source>
        <strain evidence="2">MeG22</strain>
    </source>
</reference>
<dbReference type="RefSeq" id="WP_318348105.1">
    <property type="nucleotide sequence ID" value="NZ_AP018694.1"/>
</dbReference>
<dbReference type="KEGG" id="anf:AQPE_4086"/>
<keyword evidence="1" id="KW-0472">Membrane</keyword>
<accession>A0A5K7SE95</accession>
<proteinExistence type="predicted"/>
<dbReference type="EMBL" id="AP018694">
    <property type="protein sequence ID" value="BBE19898.1"/>
    <property type="molecule type" value="Genomic_DNA"/>
</dbReference>
<dbReference type="AlphaFoldDB" id="A0A5K7SE95"/>
<evidence type="ECO:0000256" key="1">
    <source>
        <dbReference type="SAM" id="Phobius"/>
    </source>
</evidence>
<evidence type="ECO:0000313" key="2">
    <source>
        <dbReference type="EMBL" id="BBE19898.1"/>
    </source>
</evidence>
<keyword evidence="1" id="KW-1133">Transmembrane helix</keyword>
<feature type="transmembrane region" description="Helical" evidence="1">
    <location>
        <begin position="20"/>
        <end position="38"/>
    </location>
</feature>
<organism evidence="2 3">
    <name type="scientific">Aquipluma nitroreducens</name>
    <dbReference type="NCBI Taxonomy" id="2010828"/>
    <lineage>
        <taxon>Bacteria</taxon>
        <taxon>Pseudomonadati</taxon>
        <taxon>Bacteroidota</taxon>
        <taxon>Bacteroidia</taxon>
        <taxon>Marinilabiliales</taxon>
        <taxon>Prolixibacteraceae</taxon>
        <taxon>Aquipluma</taxon>
    </lineage>
</organism>
<sequence>MKKLTEAQRRKIKKDRVVDLIFLLSGIMFFAFTGWIAFNNYYGYEIRKNSLLAKFENKEVKGQQICMYRNKLNVGPSIPVVIDGETYYVCCQGCGDKLKQNYQDSQYGEDKFSHHRIKKTKAFIALTKKSQGKVSYFESEENFNHFK</sequence>
<dbReference type="Proteomes" id="UP001193389">
    <property type="component" value="Chromosome"/>
</dbReference>